<evidence type="ECO:0000256" key="3">
    <source>
        <dbReference type="ARBA" id="ARBA00022679"/>
    </source>
</evidence>
<dbReference type="SUPFAM" id="SSF53383">
    <property type="entry name" value="PLP-dependent transferases"/>
    <property type="match status" value="1"/>
</dbReference>
<proteinExistence type="inferred from homology"/>
<dbReference type="PANTHER" id="PTHR43797">
    <property type="entry name" value="HOMOCYSTEINE/CYSTEINE SYNTHASE"/>
    <property type="match status" value="1"/>
</dbReference>
<dbReference type="GO" id="GO:0005737">
    <property type="term" value="C:cytoplasm"/>
    <property type="evidence" value="ECO:0007669"/>
    <property type="project" value="TreeGrafter"/>
</dbReference>
<dbReference type="PANTHER" id="PTHR43797:SF2">
    <property type="entry name" value="HOMOCYSTEINE_CYSTEINE SYNTHASE"/>
    <property type="match status" value="1"/>
</dbReference>
<dbReference type="InterPro" id="IPR015424">
    <property type="entry name" value="PyrdxlP-dep_Trfase"/>
</dbReference>
<dbReference type="GO" id="GO:0006535">
    <property type="term" value="P:cysteine biosynthetic process from serine"/>
    <property type="evidence" value="ECO:0007669"/>
    <property type="project" value="TreeGrafter"/>
</dbReference>
<evidence type="ECO:0000256" key="4">
    <source>
        <dbReference type="ARBA" id="ARBA00022898"/>
    </source>
</evidence>
<dbReference type="InterPro" id="IPR000277">
    <property type="entry name" value="Cys/Met-Metab_PyrdxlP-dep_enz"/>
</dbReference>
<dbReference type="GO" id="GO:0030170">
    <property type="term" value="F:pyridoxal phosphate binding"/>
    <property type="evidence" value="ECO:0007669"/>
    <property type="project" value="InterPro"/>
</dbReference>
<evidence type="ECO:0000313" key="7">
    <source>
        <dbReference type="EMBL" id="CAA6820262.1"/>
    </source>
</evidence>
<dbReference type="AlphaFoldDB" id="A0A6S6THB4"/>
<evidence type="ECO:0000256" key="2">
    <source>
        <dbReference type="ARBA" id="ARBA00009077"/>
    </source>
</evidence>
<keyword evidence="4 5" id="KW-0663">Pyridoxal phosphate</keyword>
<evidence type="ECO:0000256" key="6">
    <source>
        <dbReference type="RuleBase" id="RU362118"/>
    </source>
</evidence>
<dbReference type="PIRSF" id="PIRSF001434">
    <property type="entry name" value="CGS"/>
    <property type="match status" value="1"/>
</dbReference>
<reference evidence="7" key="1">
    <citation type="submission" date="2020-01" db="EMBL/GenBank/DDBJ databases">
        <authorList>
            <person name="Meier V. D."/>
            <person name="Meier V D."/>
        </authorList>
    </citation>
    <scope>NUCLEOTIDE SEQUENCE</scope>
    <source>
        <strain evidence="7">HLG_WM_MAG_02</strain>
    </source>
</reference>
<dbReference type="InterPro" id="IPR015421">
    <property type="entry name" value="PyrdxlP-dep_Trfase_major"/>
</dbReference>
<dbReference type="GO" id="GO:0004124">
    <property type="term" value="F:cysteine synthase activity"/>
    <property type="evidence" value="ECO:0007669"/>
    <property type="project" value="TreeGrafter"/>
</dbReference>
<dbReference type="EC" id="2.5.1.48" evidence="7"/>
<feature type="modified residue" description="N6-(pyridoxal phosphate)lysine" evidence="5">
    <location>
        <position position="204"/>
    </location>
</feature>
<dbReference type="EC" id="2.5.1.49" evidence="7"/>
<dbReference type="Gene3D" id="3.90.1150.10">
    <property type="entry name" value="Aspartate Aminotransferase, domain 1"/>
    <property type="match status" value="1"/>
</dbReference>
<dbReference type="GO" id="GO:0003961">
    <property type="term" value="F:O-acetylhomoserine aminocarboxypropyltransferase activity"/>
    <property type="evidence" value="ECO:0007669"/>
    <property type="project" value="UniProtKB-EC"/>
</dbReference>
<dbReference type="GO" id="GO:0003962">
    <property type="term" value="F:cystathionine gamma-synthase activity"/>
    <property type="evidence" value="ECO:0007669"/>
    <property type="project" value="UniProtKB-EC"/>
</dbReference>
<dbReference type="Gene3D" id="3.40.640.10">
    <property type="entry name" value="Type I PLP-dependent aspartate aminotransferase-like (Major domain)"/>
    <property type="match status" value="1"/>
</dbReference>
<dbReference type="InterPro" id="IPR015422">
    <property type="entry name" value="PyrdxlP-dep_Trfase_small"/>
</dbReference>
<name>A0A6S6THB4_9BACT</name>
<dbReference type="GO" id="GO:0071269">
    <property type="term" value="P:L-homocysteine biosynthetic process"/>
    <property type="evidence" value="ECO:0007669"/>
    <property type="project" value="TreeGrafter"/>
</dbReference>
<accession>A0A6S6THB4</accession>
<dbReference type="Pfam" id="PF01053">
    <property type="entry name" value="Cys_Met_Meta_PP"/>
    <property type="match status" value="1"/>
</dbReference>
<protein>
    <submittedName>
        <fullName evidence="7">O-acetylhomoserine sulfhydrylase )</fullName>
        <ecNumber evidence="7">2.5.1.48</ecNumber>
        <ecNumber evidence="7">2.5.1.49</ecNumber>
    </submittedName>
</protein>
<organism evidence="7">
    <name type="scientific">uncultured Sulfurovum sp</name>
    <dbReference type="NCBI Taxonomy" id="269237"/>
    <lineage>
        <taxon>Bacteria</taxon>
        <taxon>Pseudomonadati</taxon>
        <taxon>Campylobacterota</taxon>
        <taxon>Epsilonproteobacteria</taxon>
        <taxon>Campylobacterales</taxon>
        <taxon>Sulfurovaceae</taxon>
        <taxon>Sulfurovum</taxon>
        <taxon>environmental samples</taxon>
    </lineage>
</organism>
<comment type="similarity">
    <text evidence="2 6">Belongs to the trans-sulfuration enzymes family.</text>
</comment>
<comment type="cofactor">
    <cofactor evidence="1 6">
        <name>pyridoxal 5'-phosphate</name>
        <dbReference type="ChEBI" id="CHEBI:597326"/>
    </cofactor>
</comment>
<dbReference type="FunFam" id="3.40.640.10:FF:000046">
    <property type="entry name" value="Cystathionine gamma-lyase"/>
    <property type="match status" value="1"/>
</dbReference>
<dbReference type="EMBL" id="CACVAZ010000132">
    <property type="protein sequence ID" value="CAA6820262.1"/>
    <property type="molecule type" value="Genomic_DNA"/>
</dbReference>
<dbReference type="GO" id="GO:0019346">
    <property type="term" value="P:transsulfuration"/>
    <property type="evidence" value="ECO:0007669"/>
    <property type="project" value="InterPro"/>
</dbReference>
<evidence type="ECO:0000256" key="5">
    <source>
        <dbReference type="PIRSR" id="PIRSR001434-2"/>
    </source>
</evidence>
<keyword evidence="3 7" id="KW-0808">Transferase</keyword>
<gene>
    <name evidence="7" type="ORF">HELGO_WM19229</name>
</gene>
<sequence length="428" mass="46962">MKDFNYFNTLLVQSVGSKVRAIAPSITSSAAFGYENAEEAESIFKGEIANPLYARVGNPTTTKLESIIAKMEGGLASIATSSGMGAMAMVMTAYLKSEDEVLCIGGFFGGTYTLVNETMKRFGIKSSFCDIDDFEQIEETLKKGIHMVLIESVGNPSLELPDLPKIIKLCNKYETLLVVDNTVTPLTLRPLEMGADIVIHSTTKAISGHSAALGGVAVFRAINTKDKLHNDKYKELHPIINKMKKKAMVAIAKKRGMRDIGMSANAHGSFLTMLGLETLALRLQRVNDSLPKIVKILEKNLPKHIKVSHPSLKSNPYHKRFVSDFNYACGPIITLECSNKSTAFKLLNKLEIVTQTANIGDNRTLALHMASTIYRDFDEDTQKYLGVTEGLIRISIGLEDPETIAKDFLQAINHGNSSLNPKEENSVN</sequence>
<dbReference type="InterPro" id="IPR006235">
    <property type="entry name" value="OAc-hSer/O-AcSer_sulfhydrylase"/>
</dbReference>
<evidence type="ECO:0000256" key="1">
    <source>
        <dbReference type="ARBA" id="ARBA00001933"/>
    </source>
</evidence>